<dbReference type="Gene3D" id="2.60.40.1120">
    <property type="entry name" value="Carboxypeptidase-like, regulatory domain"/>
    <property type="match status" value="1"/>
</dbReference>
<keyword evidence="4" id="KW-0812">Transmembrane</keyword>
<organism evidence="9 10">
    <name type="scientific">Acidisarcina polymorpha</name>
    <dbReference type="NCBI Taxonomy" id="2211140"/>
    <lineage>
        <taxon>Bacteria</taxon>
        <taxon>Pseudomonadati</taxon>
        <taxon>Acidobacteriota</taxon>
        <taxon>Terriglobia</taxon>
        <taxon>Terriglobales</taxon>
        <taxon>Acidobacteriaceae</taxon>
        <taxon>Acidisarcina</taxon>
    </lineage>
</organism>
<evidence type="ECO:0000259" key="8">
    <source>
        <dbReference type="Pfam" id="PF25183"/>
    </source>
</evidence>
<dbReference type="OrthoDB" id="97893at2"/>
<feature type="signal peptide" evidence="7">
    <location>
        <begin position="1"/>
        <end position="27"/>
    </location>
</feature>
<dbReference type="InterPro" id="IPR039426">
    <property type="entry name" value="TonB-dep_rcpt-like"/>
</dbReference>
<keyword evidence="5" id="KW-0472">Membrane</keyword>
<sequence>MRKKLSAALAVCLGMLCMFCLPTASHAQAVFGSIFGSVTDNTGAAIPGATVTVTDEAKGTAVTTQSGSSGEYSVEHLIPDTYDVKVTFQGFQTSETKGIQVFADTSPKVDVKLTVGGESTTVEVNADSVPVLKTDKADVSTIFTSKTISDLPVGDRNFTNIQLLLPGAQPLGWSHAADENPQASRQIQVDGQAFGGVAYELDGTDNQDPILGIIVINPPIEAISDTKITTQNFDAEFGKAVSSIVTAQTKSGTNSFHGSAFDYRESNANLARDPYSQFPTAAHPGTDGLIPAGLKNQFGGSIGGPVIKDRLFFFGDYQGLRQKVGTSNTVTVPSALLVSTCLGQTIGASGIPGCDFSEYAANVTPTGAGIVYQQPNATNGLTAPTPYPGNVIPAALISPQTQGLLKLLQPYAPNSAGSFNGLKNNYSASGTGIFNSNAWDERVDFTLSEKIHLFERFSRFTDTLSGTTIFGAAGGAGFGIGGYGGNSTGANDSVAAGADFAISSTLLTDVRLGYYRYNIIDSKYNQGVPFADNLGIPGMNIAGQPITSGAPGFNVTEVGSSGGPNNSQDQGPQYGAGLNVNRCNCPLEEREDQFQVVNNWTKIIKNHTVKFGADLRYARNLRVPSDSDRTGLINFGTGPTSDPNAATQGGLGFGALVLGQATEYTRYVSTSTNAKEFQKRFFFYGEDSWRVTNNLTLNLGLRLEEYFPEAVNGKGNGALLNFNNGTTDGYLRVAGYGKIGSNLGWSRASYPFNPRIGVAYQLDPKTVIRSGYGRSFDLGVFGSIFGHVVTQNLPVLAAQDITTTSGATGYAFCLGPDTPGCAQPANQPAGGGPIANAFPTVPADGLLPSPGYQVSAKARPSGLRLPTIDAWNLSVQHAVTPTLSITVAYVGNKGTHTLSAGDGNNTNPNEPGITLPAQYSITGQPLHYDPSVTTGIAANGGTGNALLLRRFYGGSVAACQDPLYTPQPGVPAGSCGWSNGISYYGDDQDSHYNALQINMDKQFTKGLSFTGNYSWQQGIDFNSNYATWDRRAVRGRNNDIRQQQLIAYGVYELPIGRNQKFASNIPGWANEIIGGWQVSPVLNWSSGLPFTLTYNECSASIPVNNGGDAPCYVNGHGNWLPINLSSFDPVNHRRTLFRGTSTPLTTASYLGFTAPGLDQIGNGGRNTAFGPHFFNTDISLQKNFPIRESLVAQFRVDGYNAFNHINGNFGGGGATQAIDGGDTGTGNVYVTSSTANFGQGPRLLQFSVRVQF</sequence>
<feature type="domain" description="TonB-dependent transporter Oar-like beta-barrel" evidence="8">
    <location>
        <begin position="249"/>
        <end position="1212"/>
    </location>
</feature>
<accession>A0A2Z5FUV3</accession>
<evidence type="ECO:0000313" key="10">
    <source>
        <dbReference type="Proteomes" id="UP000253606"/>
    </source>
</evidence>
<dbReference type="PANTHER" id="PTHR30069:SF46">
    <property type="entry name" value="OAR PROTEIN"/>
    <property type="match status" value="1"/>
</dbReference>
<evidence type="ECO:0000256" key="3">
    <source>
        <dbReference type="ARBA" id="ARBA00022452"/>
    </source>
</evidence>
<dbReference type="Proteomes" id="UP000253606">
    <property type="component" value="Chromosome"/>
</dbReference>
<name>A0A2Z5FUV3_9BACT</name>
<dbReference type="Gene3D" id="2.40.170.20">
    <property type="entry name" value="TonB-dependent receptor, beta-barrel domain"/>
    <property type="match status" value="1"/>
</dbReference>
<dbReference type="Pfam" id="PF25183">
    <property type="entry name" value="OMP_b-brl_4"/>
    <property type="match status" value="1"/>
</dbReference>
<dbReference type="GO" id="GO:0015344">
    <property type="term" value="F:siderophore uptake transmembrane transporter activity"/>
    <property type="evidence" value="ECO:0007669"/>
    <property type="project" value="TreeGrafter"/>
</dbReference>
<keyword evidence="10" id="KW-1185">Reference proteome</keyword>
<dbReference type="EMBL" id="CP030840">
    <property type="protein sequence ID" value="AXC10530.1"/>
    <property type="molecule type" value="Genomic_DNA"/>
</dbReference>
<dbReference type="Pfam" id="PF13620">
    <property type="entry name" value="CarboxypepD_reg"/>
    <property type="match status" value="1"/>
</dbReference>
<evidence type="ECO:0000256" key="4">
    <source>
        <dbReference type="ARBA" id="ARBA00022692"/>
    </source>
</evidence>
<keyword evidence="3" id="KW-1134">Transmembrane beta strand</keyword>
<dbReference type="InterPro" id="IPR057601">
    <property type="entry name" value="Oar-like_b-barrel"/>
</dbReference>
<evidence type="ECO:0000313" key="9">
    <source>
        <dbReference type="EMBL" id="AXC10530.1"/>
    </source>
</evidence>
<dbReference type="InterPro" id="IPR036942">
    <property type="entry name" value="Beta-barrel_TonB_sf"/>
</dbReference>
<dbReference type="SUPFAM" id="SSF56935">
    <property type="entry name" value="Porins"/>
    <property type="match status" value="1"/>
</dbReference>
<dbReference type="SUPFAM" id="SSF49464">
    <property type="entry name" value="Carboxypeptidase regulatory domain-like"/>
    <property type="match status" value="1"/>
</dbReference>
<evidence type="ECO:0000256" key="2">
    <source>
        <dbReference type="ARBA" id="ARBA00022448"/>
    </source>
</evidence>
<comment type="subcellular location">
    <subcellularLocation>
        <location evidence="1">Cell outer membrane</location>
        <topology evidence="1">Multi-pass membrane protein</topology>
    </subcellularLocation>
</comment>
<feature type="chain" id="PRO_5016418562" evidence="7">
    <location>
        <begin position="28"/>
        <end position="1252"/>
    </location>
</feature>
<dbReference type="GO" id="GO:0009279">
    <property type="term" value="C:cell outer membrane"/>
    <property type="evidence" value="ECO:0007669"/>
    <property type="project" value="UniProtKB-SubCell"/>
</dbReference>
<dbReference type="RefSeq" id="WP_114206147.1">
    <property type="nucleotide sequence ID" value="NZ_CP030840.1"/>
</dbReference>
<dbReference type="PROSITE" id="PS01156">
    <property type="entry name" value="TONB_DEPENDENT_REC_2"/>
    <property type="match status" value="1"/>
</dbReference>
<keyword evidence="6" id="KW-0998">Cell outer membrane</keyword>
<proteinExistence type="predicted"/>
<evidence type="ECO:0000256" key="7">
    <source>
        <dbReference type="SAM" id="SignalP"/>
    </source>
</evidence>
<protein>
    <submittedName>
        <fullName evidence="9">Oar protein</fullName>
    </submittedName>
</protein>
<dbReference type="KEGG" id="abas:ACPOL_1182"/>
<dbReference type="PANTHER" id="PTHR30069">
    <property type="entry name" value="TONB-DEPENDENT OUTER MEMBRANE RECEPTOR"/>
    <property type="match status" value="1"/>
</dbReference>
<evidence type="ECO:0000256" key="5">
    <source>
        <dbReference type="ARBA" id="ARBA00023136"/>
    </source>
</evidence>
<dbReference type="AlphaFoldDB" id="A0A2Z5FUV3"/>
<dbReference type="InterPro" id="IPR010917">
    <property type="entry name" value="TonB_rcpt_CS"/>
</dbReference>
<dbReference type="GO" id="GO:0044718">
    <property type="term" value="P:siderophore transmembrane transport"/>
    <property type="evidence" value="ECO:0007669"/>
    <property type="project" value="TreeGrafter"/>
</dbReference>
<evidence type="ECO:0000256" key="6">
    <source>
        <dbReference type="ARBA" id="ARBA00023237"/>
    </source>
</evidence>
<gene>
    <name evidence="9" type="ORF">ACPOL_1182</name>
</gene>
<keyword evidence="2" id="KW-0813">Transport</keyword>
<dbReference type="InterPro" id="IPR008969">
    <property type="entry name" value="CarboxyPept-like_regulatory"/>
</dbReference>
<evidence type="ECO:0000256" key="1">
    <source>
        <dbReference type="ARBA" id="ARBA00004571"/>
    </source>
</evidence>
<reference evidence="9 10" key="1">
    <citation type="journal article" date="2018" name="Front. Microbiol.">
        <title>Hydrolytic Capabilities as a Key to Environmental Success: Chitinolytic and Cellulolytic Acidobacteria From Acidic Sub-arctic Soils and Boreal Peatlands.</title>
        <authorList>
            <person name="Belova S.E."/>
            <person name="Ravin N.V."/>
            <person name="Pankratov T.A."/>
            <person name="Rakitin A.L."/>
            <person name="Ivanova A.A."/>
            <person name="Beletsky A.V."/>
            <person name="Mardanov A.V."/>
            <person name="Sinninghe Damste J.S."/>
            <person name="Dedysh S.N."/>
        </authorList>
    </citation>
    <scope>NUCLEOTIDE SEQUENCE [LARGE SCALE GENOMIC DNA]</scope>
    <source>
        <strain evidence="9 10">SBC82</strain>
    </source>
</reference>
<keyword evidence="7" id="KW-0732">Signal</keyword>